<keyword evidence="2" id="KW-1185">Reference proteome</keyword>
<dbReference type="STRING" id="1720063.SAMN05216217_106113"/>
<dbReference type="RefSeq" id="WP_093475040.1">
    <property type="nucleotide sequence ID" value="NZ_FOUI01000006.1"/>
</dbReference>
<name>A0A1I4RBH1_9GAMM</name>
<dbReference type="Proteomes" id="UP000243629">
    <property type="component" value="Unassembled WGS sequence"/>
</dbReference>
<sequence>MHRLCLTYRITVLLLGLLVCSITLASSPGSDVTLQLHNSTGIELRAWRINGQAQRQLRFPPLQAGEHRLEVRMHYEIPGWRRSGGFGESHWRTCIMQLPPVSLQAGNHYHIRARRLGRDPQLWLEDATGKQLQRASIRSCGPGL</sequence>
<accession>A0A1I4RBH1</accession>
<dbReference type="OrthoDB" id="6997359at2"/>
<reference evidence="2" key="1">
    <citation type="submission" date="2016-10" db="EMBL/GenBank/DDBJ databases">
        <authorList>
            <person name="Varghese N."/>
            <person name="Submissions S."/>
        </authorList>
    </citation>
    <scope>NUCLEOTIDE SEQUENCE [LARGE SCALE GENOMIC DNA]</scope>
    <source>
        <strain evidence="2">DSM 24213</strain>
    </source>
</reference>
<evidence type="ECO:0000313" key="2">
    <source>
        <dbReference type="Proteomes" id="UP000243629"/>
    </source>
</evidence>
<protein>
    <submittedName>
        <fullName evidence="1">Uncharacterized protein</fullName>
    </submittedName>
</protein>
<dbReference type="AlphaFoldDB" id="A0A1I4RBH1"/>
<dbReference type="EMBL" id="FOUI01000006">
    <property type="protein sequence ID" value="SFM49569.1"/>
    <property type="molecule type" value="Genomic_DNA"/>
</dbReference>
<gene>
    <name evidence="1" type="ORF">SAMN05216217_106113</name>
</gene>
<evidence type="ECO:0000313" key="1">
    <source>
        <dbReference type="EMBL" id="SFM49569.1"/>
    </source>
</evidence>
<organism evidence="1 2">
    <name type="scientific">Halopseudomonas yangmingensis</name>
    <dbReference type="NCBI Taxonomy" id="1720063"/>
    <lineage>
        <taxon>Bacteria</taxon>
        <taxon>Pseudomonadati</taxon>
        <taxon>Pseudomonadota</taxon>
        <taxon>Gammaproteobacteria</taxon>
        <taxon>Pseudomonadales</taxon>
        <taxon>Pseudomonadaceae</taxon>
        <taxon>Halopseudomonas</taxon>
    </lineage>
</organism>
<proteinExistence type="predicted"/>